<dbReference type="OrthoDB" id="10249045at2759"/>
<keyword evidence="4" id="KW-1185">Reference proteome</keyword>
<feature type="compositionally biased region" description="Acidic residues" evidence="2">
    <location>
        <begin position="449"/>
        <end position="458"/>
    </location>
</feature>
<feature type="compositionally biased region" description="Polar residues" evidence="2">
    <location>
        <begin position="77"/>
        <end position="86"/>
    </location>
</feature>
<evidence type="ECO:0000256" key="1">
    <source>
        <dbReference type="SAM" id="Coils"/>
    </source>
</evidence>
<feature type="compositionally biased region" description="Basic and acidic residues" evidence="2">
    <location>
        <begin position="428"/>
        <end position="448"/>
    </location>
</feature>
<dbReference type="GO" id="GO:0000964">
    <property type="term" value="P:mitochondrial RNA 5'-end processing"/>
    <property type="evidence" value="ECO:0007669"/>
    <property type="project" value="TreeGrafter"/>
</dbReference>
<protein>
    <recommendedName>
        <fullName evidence="5">Pet127-domain-containing protein</fullName>
    </recommendedName>
</protein>
<feature type="compositionally biased region" description="Polar residues" evidence="2">
    <location>
        <begin position="108"/>
        <end position="117"/>
    </location>
</feature>
<evidence type="ECO:0000313" key="3">
    <source>
        <dbReference type="EMBL" id="KAF5360432.1"/>
    </source>
</evidence>
<evidence type="ECO:0000256" key="2">
    <source>
        <dbReference type="SAM" id="MobiDB-lite"/>
    </source>
</evidence>
<feature type="compositionally biased region" description="Low complexity" evidence="2">
    <location>
        <begin position="44"/>
        <end position="62"/>
    </location>
</feature>
<comment type="caution">
    <text evidence="3">The sequence shown here is derived from an EMBL/GenBank/DDBJ whole genome shotgun (WGS) entry which is preliminary data.</text>
</comment>
<feature type="region of interest" description="Disordered" evidence="2">
    <location>
        <begin position="423"/>
        <end position="461"/>
    </location>
</feature>
<feature type="compositionally biased region" description="Basic and acidic residues" evidence="2">
    <location>
        <begin position="120"/>
        <end position="131"/>
    </location>
</feature>
<name>A0A8H5G8Q5_9AGAR</name>
<dbReference type="InterPro" id="IPR013943">
    <property type="entry name" value="Pet127"/>
</dbReference>
<dbReference type="AlphaFoldDB" id="A0A8H5G8Q5"/>
<sequence length="1028" mass="117171">MKNVYSVASRHLTGRPRSLHPLSTFRGRVTYPPHQHSQQVRFQSSDLSSSSPSPSSSSSESEAVVLEPAEHTLKPASDSTTGSESFVGTVEGSDNVKVEAERGESTENEVGSSSSGTGVDKTDRFGRKEAAAADLTRLASDKTAAAATDPHPIRESELVNSASSSAPSTPHPFRKRPFFGSMDRTLSENIEEPFGPPFLNEAREQAATEPKRSRYLSAREDPDTPSDLASKRLASSISEDEFSPSPFYSPFRPPRWEPSKPLIPLFLKRMPYINWSLRRAEIETIRVKIIDAHSVTPKEVMQYAEYLEQGAIQYWDAYDTWAAHNSRRFLRRGTRATSKRERHVIATRLKEILAELELKVKKKVKKRKSTSDEMQLLVLLKKLEKDNFYPELPASVEAPSKVEQLERRWGSNAFERPAKVMSSLASRTAEDENGWAREEIEEDEKQKEEEEEVEEQEEHEAITAVEGSAVASVESGLRPFTTQEWPLEYTRRVEGIIEPDKSPVVLEEVESPTEQYPIPQLDHSLERVLFNPGVHWLQDPRSRVFNYPPHLRDIPAVTDFAFERVEPFMRPSTDPDIPALMQKYDKKFSGSTSSLSGILCHLYFLISENKNVNISALSSDFNNANTRFTAGQRMPASVTFRWRKDNTEKEAGRYYLDNSGSGEPDKNILTWMGTMLEKLLTLPKEQFAGYMRSDTDAPLPEKSDKREAFRFSKTNNFIMRSQLDCHDPRLPGSGVFDIKTRACMPIRLDIFNFEENSGYLIRTQHGKYESFEREYFDLVRSAFLKYQFQVRIGGMDGVIVAYHNTKRMFGFQYISLDEMDDRLFGPVPGIGDRVFKACLGMLEHVAEEIVACFPDQDVKATFETLEGRGGMNIWVEPVKPDDEMDVDTKAPMKLLQVRIKNYLDSSAPVDAKTVFKSASNQWSLRWSIAQLNLDSEQARKHYMAARRRQLRAWAMPTGVDPDDIQEWYENLNFSGSEKRGDGSTFRPERFSSRRDPVVEMLRQMAREGRRDTERMLEEEMGKPLHVLE</sequence>
<evidence type="ECO:0000313" key="4">
    <source>
        <dbReference type="Proteomes" id="UP000559027"/>
    </source>
</evidence>
<feature type="region of interest" description="Disordered" evidence="2">
    <location>
        <begin position="1"/>
        <end position="243"/>
    </location>
</feature>
<dbReference type="PANTHER" id="PTHR31014">
    <property type="entry name" value="MITOCHONDRIAL TRANSLATION SYSTEM COMPONENT PET127-RELATED"/>
    <property type="match status" value="1"/>
</dbReference>
<feature type="compositionally biased region" description="Basic and acidic residues" evidence="2">
    <location>
        <begin position="94"/>
        <end position="105"/>
    </location>
</feature>
<organism evidence="3 4">
    <name type="scientific">Leucocoprinus leucothites</name>
    <dbReference type="NCBI Taxonomy" id="201217"/>
    <lineage>
        <taxon>Eukaryota</taxon>
        <taxon>Fungi</taxon>
        <taxon>Dikarya</taxon>
        <taxon>Basidiomycota</taxon>
        <taxon>Agaricomycotina</taxon>
        <taxon>Agaricomycetes</taxon>
        <taxon>Agaricomycetidae</taxon>
        <taxon>Agaricales</taxon>
        <taxon>Agaricineae</taxon>
        <taxon>Agaricaceae</taxon>
        <taxon>Leucocoprinus</taxon>
    </lineage>
</organism>
<dbReference type="EMBL" id="JAACJO010000003">
    <property type="protein sequence ID" value="KAF5360432.1"/>
    <property type="molecule type" value="Genomic_DNA"/>
</dbReference>
<accession>A0A8H5G8Q5</accession>
<keyword evidence="1" id="KW-0175">Coiled coil</keyword>
<dbReference type="Proteomes" id="UP000559027">
    <property type="component" value="Unassembled WGS sequence"/>
</dbReference>
<gene>
    <name evidence="3" type="ORF">D9756_004755</name>
</gene>
<evidence type="ECO:0008006" key="5">
    <source>
        <dbReference type="Google" id="ProtNLM"/>
    </source>
</evidence>
<feature type="coiled-coil region" evidence="1">
    <location>
        <begin position="346"/>
        <end position="373"/>
    </location>
</feature>
<dbReference type="PANTHER" id="PTHR31014:SF0">
    <property type="entry name" value="MITOCHONDRIAL TRANSLATION SYSTEM COMPONENT PET127-RELATED"/>
    <property type="match status" value="1"/>
</dbReference>
<reference evidence="3 4" key="1">
    <citation type="journal article" date="2020" name="ISME J.">
        <title>Uncovering the hidden diversity of litter-decomposition mechanisms in mushroom-forming fungi.</title>
        <authorList>
            <person name="Floudas D."/>
            <person name="Bentzer J."/>
            <person name="Ahren D."/>
            <person name="Johansson T."/>
            <person name="Persson P."/>
            <person name="Tunlid A."/>
        </authorList>
    </citation>
    <scope>NUCLEOTIDE SEQUENCE [LARGE SCALE GENOMIC DNA]</scope>
    <source>
        <strain evidence="3 4">CBS 146.42</strain>
    </source>
</reference>
<dbReference type="Pfam" id="PF08634">
    <property type="entry name" value="Pet127"/>
    <property type="match status" value="1"/>
</dbReference>
<proteinExistence type="predicted"/>
<feature type="region of interest" description="Disordered" evidence="2">
    <location>
        <begin position="1007"/>
        <end position="1028"/>
    </location>
</feature>
<dbReference type="GO" id="GO:0005740">
    <property type="term" value="C:mitochondrial envelope"/>
    <property type="evidence" value="ECO:0007669"/>
    <property type="project" value="TreeGrafter"/>
</dbReference>
<feature type="compositionally biased region" description="Basic and acidic residues" evidence="2">
    <location>
        <begin position="201"/>
        <end position="222"/>
    </location>
</feature>